<evidence type="ECO:0000259" key="6">
    <source>
        <dbReference type="PROSITE" id="PS51194"/>
    </source>
</evidence>
<keyword evidence="8" id="KW-1185">Reference proteome</keyword>
<sequence>MTFSYQNTSLPVKEIIPEVLQKLSHQNTLILKAPPGAGKSTLLPLALLEEEWLGNQKILMLEPRRLAAKSIAERMSDMLGEKVGNTVGYRVRFDTKVSENTKIEVVTEGILTRMIHHDNTLENIGLVIFDEFHERSIHADVAMALSREVQKVIREDLRILVMSATMDMPQLSSMLNHAPILESKGKMFPVDVNYVGDIDRYLIPELTAKTVIDASKKHEGDILCFLPGQGEIKKCEEILRGALKGFMIHPLYGQLPFHIQQKAIFPNKEGKRKVVLATNIAETSLTIEGIKIVVDSGFTRTQVFDANSGLSKLITEQISEDAADQRKGRAGRLSEGVCYRLWSSSTHHKLDKERTPEIEKADLTALALDMAEWGITSPTSLDWVTPPPNGHFLQAVETLEQLEALEEGKLTEHGKEVHQLPCHPRIAHMLLYGQENDLLGLACDLAAILDERDPLPREAGIDINLRIEALRRYRRDDGKNKRFTNIDKVANQYRKLFDAPIDNSSVDDFETGVLLAHAYPERIACSKPGNNAQFQLANGKIAMAGHKDDLAYEQWLAVAHIDARENMGKIFMASPLDPKDLATMVKEKEVIEWDTEDGGLIASKDLRIGNIVLKSTPIQSVSEEAKLNAITDAIKKEGERLLDFNEEVQQWQARVSCLRKWNPKEGWPDCSTSHLLLNNKKWLSPYLTDVKKPQDLKKLNLMDILHHSLPWEQQEELEQLTPTRIKVPSGSNIKVKYLSNGDAPILSVRLQECFGLSETPSINKGKNKVLMHLLSPGFKPVQITSDLHSFWNNTYYEVKKELKRRYPKHAWPDEPWEEEAVRGVKRKKKD</sequence>
<dbReference type="PROSITE" id="PS51194">
    <property type="entry name" value="HELICASE_CTER"/>
    <property type="match status" value="1"/>
</dbReference>
<dbReference type="SUPFAM" id="SSF52540">
    <property type="entry name" value="P-loop containing nucleoside triphosphate hydrolases"/>
    <property type="match status" value="1"/>
</dbReference>
<dbReference type="PANTHER" id="PTHR43519:SF1">
    <property type="entry name" value="ATP-DEPENDENT RNA HELICASE HRPB"/>
    <property type="match status" value="1"/>
</dbReference>
<dbReference type="InterPro" id="IPR014001">
    <property type="entry name" value="Helicase_ATP-bd"/>
</dbReference>
<dbReference type="GO" id="GO:0003676">
    <property type="term" value="F:nucleic acid binding"/>
    <property type="evidence" value="ECO:0007669"/>
    <property type="project" value="InterPro"/>
</dbReference>
<protein>
    <submittedName>
        <fullName evidence="7">ATP-dependent helicase HrpB</fullName>
    </submittedName>
</protein>
<dbReference type="Gene3D" id="1.20.120.1080">
    <property type="match status" value="1"/>
</dbReference>
<accession>A0A1S1YTN2</accession>
<keyword evidence="1" id="KW-0547">Nucleotide-binding</keyword>
<dbReference type="CDD" id="cd18791">
    <property type="entry name" value="SF2_C_RHA"/>
    <property type="match status" value="1"/>
</dbReference>
<dbReference type="SMART" id="SM00847">
    <property type="entry name" value="HA2"/>
    <property type="match status" value="1"/>
</dbReference>
<proteinExistence type="predicted"/>
<dbReference type="Pfam" id="PF08482">
    <property type="entry name" value="HrpB_C"/>
    <property type="match status" value="1"/>
</dbReference>
<dbReference type="PROSITE" id="PS51192">
    <property type="entry name" value="HELICASE_ATP_BIND_1"/>
    <property type="match status" value="1"/>
</dbReference>
<dbReference type="STRING" id="915059.NH26_22565"/>
<feature type="domain" description="Helicase ATP-binding" evidence="5">
    <location>
        <begin position="20"/>
        <end position="184"/>
    </location>
</feature>
<reference evidence="7 8" key="1">
    <citation type="journal article" date="2012" name="Int. J. Syst. Evol. Microbiol.">
        <title>Flammeovirga pacifica sp. nov., isolated from deep-sea sediment.</title>
        <authorList>
            <person name="Xu H."/>
            <person name="Fu Y."/>
            <person name="Yang N."/>
            <person name="Ding Z."/>
            <person name="Lai Q."/>
            <person name="Zeng R."/>
        </authorList>
    </citation>
    <scope>NUCLEOTIDE SEQUENCE [LARGE SCALE GENOMIC DNA]</scope>
    <source>
        <strain evidence="8">DSM 24597 / LMG 26175 / WPAGA1</strain>
    </source>
</reference>
<dbReference type="RefSeq" id="WP_044220545.1">
    <property type="nucleotide sequence ID" value="NZ_JRYR02000002.1"/>
</dbReference>
<evidence type="ECO:0000313" key="8">
    <source>
        <dbReference type="Proteomes" id="UP000179797"/>
    </source>
</evidence>
<dbReference type="Proteomes" id="UP000179797">
    <property type="component" value="Unassembled WGS sequence"/>
</dbReference>
<dbReference type="GO" id="GO:0016787">
    <property type="term" value="F:hydrolase activity"/>
    <property type="evidence" value="ECO:0007669"/>
    <property type="project" value="UniProtKB-KW"/>
</dbReference>
<keyword evidence="2" id="KW-0378">Hydrolase</keyword>
<dbReference type="InterPro" id="IPR010225">
    <property type="entry name" value="HrpB"/>
</dbReference>
<dbReference type="PANTHER" id="PTHR43519">
    <property type="entry name" value="ATP-DEPENDENT RNA HELICASE HRPB"/>
    <property type="match status" value="1"/>
</dbReference>
<dbReference type="PIRSF" id="PIRSF005496">
    <property type="entry name" value="ATP_hel_hrpB"/>
    <property type="match status" value="1"/>
</dbReference>
<dbReference type="FunFam" id="3.40.50.300:FF:002125">
    <property type="entry name" value="ATP-dependent helicase HrpB"/>
    <property type="match status" value="1"/>
</dbReference>
<evidence type="ECO:0000256" key="2">
    <source>
        <dbReference type="ARBA" id="ARBA00022801"/>
    </source>
</evidence>
<dbReference type="InterPro" id="IPR011545">
    <property type="entry name" value="DEAD/DEAH_box_helicase_dom"/>
</dbReference>
<evidence type="ECO:0000256" key="4">
    <source>
        <dbReference type="ARBA" id="ARBA00022840"/>
    </source>
</evidence>
<name>A0A1S1YTN2_FLAPC</name>
<keyword evidence="3 7" id="KW-0347">Helicase</keyword>
<comment type="caution">
    <text evidence="7">The sequence shown here is derived from an EMBL/GenBank/DDBJ whole genome shotgun (WGS) entry which is preliminary data.</text>
</comment>
<dbReference type="GO" id="GO:0005524">
    <property type="term" value="F:ATP binding"/>
    <property type="evidence" value="ECO:0007669"/>
    <property type="project" value="UniProtKB-KW"/>
</dbReference>
<dbReference type="CDD" id="cd17990">
    <property type="entry name" value="DEXHc_HrpB"/>
    <property type="match status" value="1"/>
</dbReference>
<dbReference type="EMBL" id="JRYR02000002">
    <property type="protein sequence ID" value="OHX64379.1"/>
    <property type="molecule type" value="Genomic_DNA"/>
</dbReference>
<keyword evidence="4" id="KW-0067">ATP-binding</keyword>
<feature type="domain" description="Helicase C-terminal" evidence="6">
    <location>
        <begin position="210"/>
        <end position="374"/>
    </location>
</feature>
<evidence type="ECO:0000256" key="3">
    <source>
        <dbReference type="ARBA" id="ARBA00022806"/>
    </source>
</evidence>
<dbReference type="Pfam" id="PF00271">
    <property type="entry name" value="Helicase_C"/>
    <property type="match status" value="1"/>
</dbReference>
<organism evidence="7 8">
    <name type="scientific">Flammeovirga pacifica</name>
    <dbReference type="NCBI Taxonomy" id="915059"/>
    <lineage>
        <taxon>Bacteria</taxon>
        <taxon>Pseudomonadati</taxon>
        <taxon>Bacteroidota</taxon>
        <taxon>Cytophagia</taxon>
        <taxon>Cytophagales</taxon>
        <taxon>Flammeovirgaceae</taxon>
        <taxon>Flammeovirga</taxon>
    </lineage>
</organism>
<dbReference type="OrthoDB" id="9808833at2"/>
<evidence type="ECO:0000259" key="5">
    <source>
        <dbReference type="PROSITE" id="PS51192"/>
    </source>
</evidence>
<dbReference type="GO" id="GO:0004386">
    <property type="term" value="F:helicase activity"/>
    <property type="evidence" value="ECO:0007669"/>
    <property type="project" value="UniProtKB-KW"/>
</dbReference>
<dbReference type="InterPro" id="IPR001650">
    <property type="entry name" value="Helicase_C-like"/>
</dbReference>
<dbReference type="InterPro" id="IPR056329">
    <property type="entry name" value="CON_HrpB"/>
</dbReference>
<evidence type="ECO:0000256" key="1">
    <source>
        <dbReference type="ARBA" id="ARBA00022741"/>
    </source>
</evidence>
<dbReference type="Pfam" id="PF24473">
    <property type="entry name" value="CON_HrpB"/>
    <property type="match status" value="1"/>
</dbReference>
<dbReference type="AlphaFoldDB" id="A0A1S1YTN2"/>
<dbReference type="SMART" id="SM00490">
    <property type="entry name" value="HELICc"/>
    <property type="match status" value="1"/>
</dbReference>
<gene>
    <name evidence="7" type="ORF">NH26_22565</name>
</gene>
<dbReference type="InterPro" id="IPR013689">
    <property type="entry name" value="RNA_helicase_ATP-dep_HrpB_C"/>
</dbReference>
<dbReference type="Gene3D" id="3.40.50.300">
    <property type="entry name" value="P-loop containing nucleotide triphosphate hydrolases"/>
    <property type="match status" value="2"/>
</dbReference>
<dbReference type="InterPro" id="IPR027417">
    <property type="entry name" value="P-loop_NTPase"/>
</dbReference>
<dbReference type="SMART" id="SM00487">
    <property type="entry name" value="DEXDc"/>
    <property type="match status" value="1"/>
</dbReference>
<dbReference type="InterPro" id="IPR049614">
    <property type="entry name" value="HrpB_DEXH"/>
</dbReference>
<dbReference type="InterPro" id="IPR007502">
    <property type="entry name" value="Helicase-assoc_dom"/>
</dbReference>
<dbReference type="Pfam" id="PF00270">
    <property type="entry name" value="DEAD"/>
    <property type="match status" value="1"/>
</dbReference>
<evidence type="ECO:0000313" key="7">
    <source>
        <dbReference type="EMBL" id="OHX64379.1"/>
    </source>
</evidence>
<dbReference type="NCBIfam" id="TIGR01970">
    <property type="entry name" value="DEAH_box_HrpB"/>
    <property type="match status" value="1"/>
</dbReference>